<dbReference type="EMBL" id="BRXU01000020">
    <property type="protein sequence ID" value="GLC57791.1"/>
    <property type="molecule type" value="Genomic_DNA"/>
</dbReference>
<dbReference type="Pfam" id="PF00264">
    <property type="entry name" value="Tyrosinase"/>
    <property type="match status" value="1"/>
</dbReference>
<keyword evidence="2" id="KW-0186">Copper</keyword>
<dbReference type="AlphaFoldDB" id="A0A9W6BSR9"/>
<dbReference type="PANTHER" id="PTHR11474:SF76">
    <property type="entry name" value="SHKT DOMAIN-CONTAINING PROTEIN"/>
    <property type="match status" value="1"/>
</dbReference>
<dbReference type="InterPro" id="IPR050316">
    <property type="entry name" value="Tyrosinase/Hemocyanin"/>
</dbReference>
<name>A0A9W6BSR9_9CHLO</name>
<organism evidence="4 5">
    <name type="scientific">Pleodorina starrii</name>
    <dbReference type="NCBI Taxonomy" id="330485"/>
    <lineage>
        <taxon>Eukaryota</taxon>
        <taxon>Viridiplantae</taxon>
        <taxon>Chlorophyta</taxon>
        <taxon>core chlorophytes</taxon>
        <taxon>Chlorophyceae</taxon>
        <taxon>CS clade</taxon>
        <taxon>Chlamydomonadales</taxon>
        <taxon>Volvocaceae</taxon>
        <taxon>Pleodorina</taxon>
    </lineage>
</organism>
<sequence length="214" mass="24556">MGQLLHSRAASTAGMAGHGQWSLEQPHNMLHNACDFPMSDVPFAAFHPIFWLHHSNVDRLYEAFLKHTRKIGLNPEGQFSKCDQEWFSRPLSPFHHPTQLTGDKPSLFYPTYAFDDTRSLGYEYDFVPDIEPNLPKPLQQGFQPNMAILEDVDPKKFRGRSLNFHFFIVKKDMPFKMPFVDPLEFKEEGEQPGVIYAGMDALFSAKEGFCPNCE</sequence>
<feature type="domain" description="Tyrosinase copper-binding" evidence="3">
    <location>
        <begin position="15"/>
        <end position="64"/>
    </location>
</feature>
<dbReference type="SUPFAM" id="SSF48056">
    <property type="entry name" value="Di-copper centre-containing domain"/>
    <property type="match status" value="1"/>
</dbReference>
<protein>
    <recommendedName>
        <fullName evidence="3">Tyrosinase copper-binding domain-containing protein</fullName>
    </recommendedName>
</protein>
<evidence type="ECO:0000256" key="1">
    <source>
        <dbReference type="ARBA" id="ARBA00022723"/>
    </source>
</evidence>
<dbReference type="InterPro" id="IPR002227">
    <property type="entry name" value="Tyrosinase_Cu-bd"/>
</dbReference>
<dbReference type="Gene3D" id="1.10.1280.10">
    <property type="entry name" value="Di-copper center containing domain from catechol oxidase"/>
    <property type="match status" value="1"/>
</dbReference>
<dbReference type="PANTHER" id="PTHR11474">
    <property type="entry name" value="TYROSINASE FAMILY MEMBER"/>
    <property type="match status" value="1"/>
</dbReference>
<evidence type="ECO:0000313" key="5">
    <source>
        <dbReference type="Proteomes" id="UP001165080"/>
    </source>
</evidence>
<keyword evidence="1" id="KW-0479">Metal-binding</keyword>
<keyword evidence="5" id="KW-1185">Reference proteome</keyword>
<evidence type="ECO:0000259" key="3">
    <source>
        <dbReference type="Pfam" id="PF00264"/>
    </source>
</evidence>
<dbReference type="InterPro" id="IPR008922">
    <property type="entry name" value="Di-copper_centre_dom_sf"/>
</dbReference>
<dbReference type="GO" id="GO:0046872">
    <property type="term" value="F:metal ion binding"/>
    <property type="evidence" value="ECO:0007669"/>
    <property type="project" value="UniProtKB-KW"/>
</dbReference>
<comment type="caution">
    <text evidence="4">The sequence shown here is derived from an EMBL/GenBank/DDBJ whole genome shotgun (WGS) entry which is preliminary data.</text>
</comment>
<dbReference type="GO" id="GO:0016491">
    <property type="term" value="F:oxidoreductase activity"/>
    <property type="evidence" value="ECO:0007669"/>
    <property type="project" value="InterPro"/>
</dbReference>
<evidence type="ECO:0000313" key="4">
    <source>
        <dbReference type="EMBL" id="GLC57791.1"/>
    </source>
</evidence>
<gene>
    <name evidence="4" type="primary">PLESTMB000476</name>
    <name evidence="4" type="ORF">PLESTB_001267400</name>
</gene>
<accession>A0A9W6BSR9</accession>
<evidence type="ECO:0000256" key="2">
    <source>
        <dbReference type="ARBA" id="ARBA00023008"/>
    </source>
</evidence>
<proteinExistence type="predicted"/>
<reference evidence="4 5" key="1">
    <citation type="journal article" date="2023" name="Commun. Biol.">
        <title>Reorganization of the ancestral sex-determining regions during the evolution of trioecy in Pleodorina starrii.</title>
        <authorList>
            <person name="Takahashi K."/>
            <person name="Suzuki S."/>
            <person name="Kawai-Toyooka H."/>
            <person name="Yamamoto K."/>
            <person name="Hamaji T."/>
            <person name="Ootsuki R."/>
            <person name="Yamaguchi H."/>
            <person name="Kawachi M."/>
            <person name="Higashiyama T."/>
            <person name="Nozaki H."/>
        </authorList>
    </citation>
    <scope>NUCLEOTIDE SEQUENCE [LARGE SCALE GENOMIC DNA]</scope>
    <source>
        <strain evidence="4 5">NIES-4479</strain>
    </source>
</reference>
<dbReference type="OrthoDB" id="534509at2759"/>
<dbReference type="Proteomes" id="UP001165080">
    <property type="component" value="Unassembled WGS sequence"/>
</dbReference>